<name>G6XGV2_9PROT</name>
<reference evidence="2 3" key="1">
    <citation type="submission" date="2011-10" db="EMBL/GenBank/DDBJ databases">
        <title>Genome sequence of Gluconobacter morbifer G707, isolated from Drosophila gut.</title>
        <authorList>
            <person name="Lee W.-J."/>
            <person name="Kim E.-K."/>
        </authorList>
    </citation>
    <scope>NUCLEOTIDE SEQUENCE [LARGE SCALE GENOMIC DNA]</scope>
    <source>
        <strain evidence="2 3">G707</strain>
    </source>
</reference>
<dbReference type="EMBL" id="AGQV01000001">
    <property type="protein sequence ID" value="EHH69410.1"/>
    <property type="molecule type" value="Genomic_DNA"/>
</dbReference>
<accession>G6XGV2</accession>
<dbReference type="Proteomes" id="UP000004949">
    <property type="component" value="Unassembled WGS sequence"/>
</dbReference>
<feature type="region of interest" description="Disordered" evidence="1">
    <location>
        <begin position="29"/>
        <end position="61"/>
    </location>
</feature>
<keyword evidence="3" id="KW-1185">Reference proteome</keyword>
<protein>
    <submittedName>
        <fullName evidence="2">Uncharacterized protein</fullName>
    </submittedName>
</protein>
<dbReference type="AlphaFoldDB" id="G6XGV2"/>
<dbReference type="PATRIC" id="fig|1088869.3.peg.724"/>
<dbReference type="STRING" id="1088869.GMO_07170"/>
<sequence length="61" mass="6663">MQVARYARGGFWGRGKRLSGHGLVPGLAESGTHIGAGAARVKPDPDRGWQDRENRHDVRQA</sequence>
<feature type="compositionally biased region" description="Basic and acidic residues" evidence="1">
    <location>
        <begin position="41"/>
        <end position="61"/>
    </location>
</feature>
<comment type="caution">
    <text evidence="2">The sequence shown here is derived from an EMBL/GenBank/DDBJ whole genome shotgun (WGS) entry which is preliminary data.</text>
</comment>
<gene>
    <name evidence="2" type="ORF">GMO_07170</name>
</gene>
<proteinExistence type="predicted"/>
<evidence type="ECO:0000256" key="1">
    <source>
        <dbReference type="SAM" id="MobiDB-lite"/>
    </source>
</evidence>
<evidence type="ECO:0000313" key="3">
    <source>
        <dbReference type="Proteomes" id="UP000004949"/>
    </source>
</evidence>
<evidence type="ECO:0000313" key="2">
    <source>
        <dbReference type="EMBL" id="EHH69410.1"/>
    </source>
</evidence>
<organism evidence="2 3">
    <name type="scientific">Gluconobacter morbifer G707</name>
    <dbReference type="NCBI Taxonomy" id="1088869"/>
    <lineage>
        <taxon>Bacteria</taxon>
        <taxon>Pseudomonadati</taxon>
        <taxon>Pseudomonadota</taxon>
        <taxon>Alphaproteobacteria</taxon>
        <taxon>Acetobacterales</taxon>
        <taxon>Acetobacteraceae</taxon>
        <taxon>Gluconobacter</taxon>
    </lineage>
</organism>